<reference evidence="3" key="2">
    <citation type="submission" date="2025-09" db="UniProtKB">
        <authorList>
            <consortium name="Ensembl"/>
        </authorList>
    </citation>
    <scope>IDENTIFICATION</scope>
</reference>
<keyword evidence="1" id="KW-1015">Disulfide bond</keyword>
<dbReference type="PANTHER" id="PTHR24250">
    <property type="entry name" value="CHYMOTRYPSIN-RELATED"/>
    <property type="match status" value="1"/>
</dbReference>
<evidence type="ECO:0000259" key="2">
    <source>
        <dbReference type="PROSITE" id="PS50240"/>
    </source>
</evidence>
<protein>
    <recommendedName>
        <fullName evidence="2">Peptidase S1 domain-containing protein</fullName>
    </recommendedName>
</protein>
<dbReference type="AlphaFoldDB" id="A0A8D2CS33"/>
<evidence type="ECO:0000256" key="1">
    <source>
        <dbReference type="ARBA" id="ARBA00023157"/>
    </source>
</evidence>
<feature type="domain" description="Peptidase S1" evidence="2">
    <location>
        <begin position="20"/>
        <end position="250"/>
    </location>
</feature>
<dbReference type="Ensembl" id="ENSSVLT00005015544.1">
    <property type="protein sequence ID" value="ENSSVLP00005014052.1"/>
    <property type="gene ID" value="ENSSVLG00005011105.1"/>
</dbReference>
<sequence>MRAPFFFYQFWGFFFLCYGVLNSQKKWFSSLTPTIVPLSSSTNIPWLVSMAENCQGIILSPWWILSTVSCLNKLKAFRTDISGVINQESILLGHKICIHPGFNSNDGTESVKGDVGVVLLKYPIKRKENSLSHTYTIFWKSCYNCLYRHCRVYQYEKHNFGTSIRKLSVKLLDLSFCHHHHITMAKNYNLCIWSPPQEDCLLQQGSPVLCHFGIHWELVGLVSESSVTCYNPILVIKTAPYLSWVRLFIKASQKPLDPVLSLLLFSSPFLANSQWQKLGSLLFQKCGILLI</sequence>
<dbReference type="InterPro" id="IPR001254">
    <property type="entry name" value="Trypsin_dom"/>
</dbReference>
<dbReference type="OrthoDB" id="6261922at2759"/>
<evidence type="ECO:0000313" key="4">
    <source>
        <dbReference type="Proteomes" id="UP000694564"/>
    </source>
</evidence>
<dbReference type="Gene3D" id="2.40.10.10">
    <property type="entry name" value="Trypsin-like serine proteases"/>
    <property type="match status" value="1"/>
</dbReference>
<dbReference type="GeneTree" id="ENSGT00920000150764"/>
<proteinExistence type="predicted"/>
<name>A0A8D2CS33_SCIVU</name>
<dbReference type="Pfam" id="PF00089">
    <property type="entry name" value="Trypsin"/>
    <property type="match status" value="1"/>
</dbReference>
<dbReference type="SMART" id="SM00020">
    <property type="entry name" value="Tryp_SPc"/>
    <property type="match status" value="1"/>
</dbReference>
<reference evidence="3" key="1">
    <citation type="submission" date="2025-08" db="UniProtKB">
        <authorList>
            <consortium name="Ensembl"/>
        </authorList>
    </citation>
    <scope>IDENTIFICATION</scope>
</reference>
<organism evidence="3 4">
    <name type="scientific">Sciurus vulgaris</name>
    <name type="common">Eurasian red squirrel</name>
    <dbReference type="NCBI Taxonomy" id="55149"/>
    <lineage>
        <taxon>Eukaryota</taxon>
        <taxon>Metazoa</taxon>
        <taxon>Chordata</taxon>
        <taxon>Craniata</taxon>
        <taxon>Vertebrata</taxon>
        <taxon>Euteleostomi</taxon>
        <taxon>Mammalia</taxon>
        <taxon>Eutheria</taxon>
        <taxon>Euarchontoglires</taxon>
        <taxon>Glires</taxon>
        <taxon>Rodentia</taxon>
        <taxon>Sciuromorpha</taxon>
        <taxon>Sciuridae</taxon>
        <taxon>Sciurinae</taxon>
        <taxon>Sciurini</taxon>
        <taxon>Sciurus</taxon>
    </lineage>
</organism>
<dbReference type="SUPFAM" id="SSF50494">
    <property type="entry name" value="Trypsin-like serine proteases"/>
    <property type="match status" value="1"/>
</dbReference>
<dbReference type="GO" id="GO:0004252">
    <property type="term" value="F:serine-type endopeptidase activity"/>
    <property type="evidence" value="ECO:0007669"/>
    <property type="project" value="InterPro"/>
</dbReference>
<evidence type="ECO:0000313" key="3">
    <source>
        <dbReference type="Ensembl" id="ENSSVLP00005014052.1"/>
    </source>
</evidence>
<dbReference type="PROSITE" id="PS50240">
    <property type="entry name" value="TRYPSIN_DOM"/>
    <property type="match status" value="1"/>
</dbReference>
<accession>A0A8D2CS33</accession>
<dbReference type="InterPro" id="IPR009003">
    <property type="entry name" value="Peptidase_S1_PA"/>
</dbReference>
<dbReference type="GO" id="GO:0006508">
    <property type="term" value="P:proteolysis"/>
    <property type="evidence" value="ECO:0007669"/>
    <property type="project" value="InterPro"/>
</dbReference>
<keyword evidence="4" id="KW-1185">Reference proteome</keyword>
<dbReference type="Proteomes" id="UP000694564">
    <property type="component" value="Chromosome Y"/>
</dbReference>
<dbReference type="InterPro" id="IPR043504">
    <property type="entry name" value="Peptidase_S1_PA_chymotrypsin"/>
</dbReference>